<sequence length="429" mass="43450">MLSKLALFSLLSALTVQVAAISCVQFDSSWNLYAFGGTSDVKLGANTTWSSPSASDLSTSGRPPWTGTNTQCILSQTNNAMYVVGGDSSDLSTIYVYNFASDSWSTQTTSGAPTDLGNSRSSSVLDHDTNVIYTLTTSSGLYQLDLSSVTNSAQSSALAWEAVENSSFSTSGYSVTAAQAANHIFYFGVPDTAAGSANVFVVHYAYFQPTAQNFSGTAFPDTAGQAISIPVESDSVPYSMVFVPNDFSNTYIATHWTNLGDYSVTTDAPFATNLINSTQTIAAPTSQDKTAAYAASPYDLVQIDSQGDIYYYATPVNSDYTVSSSGSWQKLSYSVSGATGSSSSTNSTTSAAPSGSASASASASAASGSASASKAASGTSSASAKASGASASASASASSASSAGTAVVARGDVLGLAIGVLALGAGVLL</sequence>
<dbReference type="SUPFAM" id="SSF117281">
    <property type="entry name" value="Kelch motif"/>
    <property type="match status" value="1"/>
</dbReference>
<evidence type="ECO:0000313" key="3">
    <source>
        <dbReference type="Proteomes" id="UP001329825"/>
    </source>
</evidence>
<dbReference type="Proteomes" id="UP001329825">
    <property type="component" value="Chromosome 3"/>
</dbReference>
<keyword evidence="1" id="KW-0732">Signal</keyword>
<organism evidence="2 3">
    <name type="scientific">Kwoniella shivajii</name>
    <dbReference type="NCBI Taxonomy" id="564305"/>
    <lineage>
        <taxon>Eukaryota</taxon>
        <taxon>Fungi</taxon>
        <taxon>Dikarya</taxon>
        <taxon>Basidiomycota</taxon>
        <taxon>Agaricomycotina</taxon>
        <taxon>Tremellomycetes</taxon>
        <taxon>Tremellales</taxon>
        <taxon>Cryptococcaceae</taxon>
        <taxon>Kwoniella</taxon>
    </lineage>
</organism>
<evidence type="ECO:0000256" key="1">
    <source>
        <dbReference type="SAM" id="SignalP"/>
    </source>
</evidence>
<name>A0ABZ1CYV4_9TREE</name>
<reference evidence="2 3" key="1">
    <citation type="submission" date="2024-01" db="EMBL/GenBank/DDBJ databases">
        <title>Comparative genomics of Cryptococcus and Kwoniella reveals pathogenesis evolution and contrasting modes of karyotype evolution via chromosome fusion or intercentromeric recombination.</title>
        <authorList>
            <person name="Coelho M.A."/>
            <person name="David-Palma M."/>
            <person name="Shea T."/>
            <person name="Bowers K."/>
            <person name="McGinley-Smith S."/>
            <person name="Mohammad A.W."/>
            <person name="Gnirke A."/>
            <person name="Yurkov A.M."/>
            <person name="Nowrousian M."/>
            <person name="Sun S."/>
            <person name="Cuomo C.A."/>
            <person name="Heitman J."/>
        </authorList>
    </citation>
    <scope>NUCLEOTIDE SEQUENCE [LARGE SCALE GENOMIC DNA]</scope>
    <source>
        <strain evidence="2">CBS 11374</strain>
    </source>
</reference>
<protein>
    <recommendedName>
        <fullName evidence="4">Kelch repeat protein</fullName>
    </recommendedName>
</protein>
<dbReference type="RefSeq" id="XP_062790227.1">
    <property type="nucleotide sequence ID" value="XM_062934176.1"/>
</dbReference>
<evidence type="ECO:0000313" key="2">
    <source>
        <dbReference type="EMBL" id="WRT65487.1"/>
    </source>
</evidence>
<accession>A0ABZ1CYV4</accession>
<keyword evidence="3" id="KW-1185">Reference proteome</keyword>
<feature type="chain" id="PRO_5045230652" description="Kelch repeat protein" evidence="1">
    <location>
        <begin position="21"/>
        <end position="429"/>
    </location>
</feature>
<dbReference type="PROSITE" id="PS51257">
    <property type="entry name" value="PROKAR_LIPOPROTEIN"/>
    <property type="match status" value="1"/>
</dbReference>
<dbReference type="Pfam" id="PF01344">
    <property type="entry name" value="Kelch_1"/>
    <property type="match status" value="1"/>
</dbReference>
<dbReference type="InterPro" id="IPR015915">
    <property type="entry name" value="Kelch-typ_b-propeller"/>
</dbReference>
<proteinExistence type="predicted"/>
<dbReference type="GeneID" id="87954561"/>
<feature type="signal peptide" evidence="1">
    <location>
        <begin position="1"/>
        <end position="20"/>
    </location>
</feature>
<gene>
    <name evidence="2" type="ORF">IL334_002430</name>
</gene>
<dbReference type="InterPro" id="IPR006652">
    <property type="entry name" value="Kelch_1"/>
</dbReference>
<dbReference type="EMBL" id="CP141883">
    <property type="protein sequence ID" value="WRT65487.1"/>
    <property type="molecule type" value="Genomic_DNA"/>
</dbReference>
<evidence type="ECO:0008006" key="4">
    <source>
        <dbReference type="Google" id="ProtNLM"/>
    </source>
</evidence>